<evidence type="ECO:0000313" key="2">
    <source>
        <dbReference type="EMBL" id="CEM29702.1"/>
    </source>
</evidence>
<proteinExistence type="predicted"/>
<reference evidence="2" key="1">
    <citation type="submission" date="2014-11" db="EMBL/GenBank/DDBJ databases">
        <authorList>
            <person name="Zhu J."/>
            <person name="Qi W."/>
            <person name="Song R."/>
        </authorList>
    </citation>
    <scope>NUCLEOTIDE SEQUENCE [LARGE SCALE GENOMIC DNA]</scope>
</reference>
<dbReference type="Proteomes" id="UP000041254">
    <property type="component" value="Unassembled WGS sequence"/>
</dbReference>
<accession>A0A0G4GIN8</accession>
<name>A0A0G4GIN8_VITBC</name>
<keyword evidence="1" id="KW-0732">Signal</keyword>
<evidence type="ECO:0000256" key="1">
    <source>
        <dbReference type="SAM" id="SignalP"/>
    </source>
</evidence>
<gene>
    <name evidence="2" type="ORF">Vbra_17918</name>
</gene>
<protein>
    <submittedName>
        <fullName evidence="2">Uncharacterized protein</fullName>
    </submittedName>
</protein>
<organism evidence="2 3">
    <name type="scientific">Vitrella brassicaformis (strain CCMP3155)</name>
    <dbReference type="NCBI Taxonomy" id="1169540"/>
    <lineage>
        <taxon>Eukaryota</taxon>
        <taxon>Sar</taxon>
        <taxon>Alveolata</taxon>
        <taxon>Colpodellida</taxon>
        <taxon>Vitrellaceae</taxon>
        <taxon>Vitrella</taxon>
    </lineage>
</organism>
<dbReference type="AlphaFoldDB" id="A0A0G4GIN8"/>
<feature type="chain" id="PRO_5005190537" evidence="1">
    <location>
        <begin position="17"/>
        <end position="98"/>
    </location>
</feature>
<evidence type="ECO:0000313" key="3">
    <source>
        <dbReference type="Proteomes" id="UP000041254"/>
    </source>
</evidence>
<dbReference type="EMBL" id="CDMY01000677">
    <property type="protein sequence ID" value="CEM29702.1"/>
    <property type="molecule type" value="Genomic_DNA"/>
</dbReference>
<dbReference type="InParanoid" id="A0A0G4GIN8"/>
<feature type="signal peptide" evidence="1">
    <location>
        <begin position="1"/>
        <end position="16"/>
    </location>
</feature>
<dbReference type="VEuPathDB" id="CryptoDB:Vbra_17918"/>
<keyword evidence="3" id="KW-1185">Reference proteome</keyword>
<sequence length="98" mass="10503">MLSSILALLPLVPGIADTIKQPTGSSAFVSLLLGRNHSRRSHLRPALARSTVRQPLLAANGQWQPASRPGFRSGLPSSLWAQAYEPGGKIFAGLFKSR</sequence>